<dbReference type="EMBL" id="DTMZ01000048">
    <property type="protein sequence ID" value="HGD12898.1"/>
    <property type="molecule type" value="Genomic_DNA"/>
</dbReference>
<evidence type="ECO:0000256" key="6">
    <source>
        <dbReference type="ARBA" id="ARBA00022967"/>
    </source>
</evidence>
<dbReference type="InterPro" id="IPR017871">
    <property type="entry name" value="ABC_transporter-like_CS"/>
</dbReference>
<dbReference type="PROSITE" id="PS50893">
    <property type="entry name" value="ABC_TRANSPORTER_2"/>
    <property type="match status" value="1"/>
</dbReference>
<sequence>MVIKVEELSKDFKGFTAVDGLSFSVARGEIFGFLGPNGAGKTTTVRMLCTLTRPSSGRAQVAGWDVITEHNQVRRSIGIIFQDPSLDDRLTARENLRFHALVYKVPKSEVRERINQALEWMELTNRADDLVRNFSGGMKRRLEIARSLLHRPEVLFLDEPTLGLDPQTRMRIWDRLLQLRHENRMTLFLTTHYMDEAEYCDRIAIIDHGKIIALDTPGNLKSQLRGDRVVILTVDNRQAALEIKERYGIEVSWTPEKIQFQVADGALFVPKLVKELSVPVLSVVVRQPTLDDVFLKITGREIRDSEASEREKLKSRLQRMGRGWR</sequence>
<evidence type="ECO:0000256" key="1">
    <source>
        <dbReference type="ARBA" id="ARBA00004413"/>
    </source>
</evidence>
<dbReference type="InterPro" id="IPR027417">
    <property type="entry name" value="P-loop_NTPase"/>
</dbReference>
<evidence type="ECO:0000256" key="4">
    <source>
        <dbReference type="ARBA" id="ARBA00022741"/>
    </source>
</evidence>
<reference evidence="10" key="1">
    <citation type="journal article" date="2020" name="mSystems">
        <title>Genome- and Community-Level Interaction Insights into Carbon Utilization and Element Cycling Functions of Hydrothermarchaeota in Hydrothermal Sediment.</title>
        <authorList>
            <person name="Zhou Z."/>
            <person name="Liu Y."/>
            <person name="Xu W."/>
            <person name="Pan J."/>
            <person name="Luo Z.H."/>
            <person name="Li M."/>
        </authorList>
    </citation>
    <scope>NUCLEOTIDE SEQUENCE [LARGE SCALE GENOMIC DNA]</scope>
    <source>
        <strain evidence="10">SpSt-914</strain>
    </source>
</reference>
<dbReference type="InterPro" id="IPR003593">
    <property type="entry name" value="AAA+_ATPase"/>
</dbReference>
<dbReference type="GO" id="GO:0016887">
    <property type="term" value="F:ATP hydrolysis activity"/>
    <property type="evidence" value="ECO:0007669"/>
    <property type="project" value="InterPro"/>
</dbReference>
<comment type="caution">
    <text evidence="10">The sequence shown here is derived from an EMBL/GenBank/DDBJ whole genome shotgun (WGS) entry which is preliminary data.</text>
</comment>
<gene>
    <name evidence="10" type="ORF">ENX16_02285</name>
</gene>
<evidence type="ECO:0000256" key="5">
    <source>
        <dbReference type="ARBA" id="ARBA00022840"/>
    </source>
</evidence>
<dbReference type="NCBIfam" id="TIGR01188">
    <property type="entry name" value="drrA"/>
    <property type="match status" value="1"/>
</dbReference>
<dbReference type="Pfam" id="PF00005">
    <property type="entry name" value="ABC_tran"/>
    <property type="match status" value="1"/>
</dbReference>
<keyword evidence="5 10" id="KW-0067">ATP-binding</keyword>
<evidence type="ECO:0000256" key="7">
    <source>
        <dbReference type="ARBA" id="ARBA00023136"/>
    </source>
</evidence>
<comment type="subcellular location">
    <subcellularLocation>
        <location evidence="1">Cell membrane</location>
        <topology evidence="1">Peripheral membrane protein</topology>
        <orientation evidence="1">Cytoplasmic side</orientation>
    </subcellularLocation>
</comment>
<comment type="similarity">
    <text evidence="8">Belongs to the ABC transporter superfamily. Drug exporter-1 (DrugE1) (TC 3.A.1.105) family.</text>
</comment>
<organism evidence="10">
    <name type="scientific">candidate division WOR-3 bacterium</name>
    <dbReference type="NCBI Taxonomy" id="2052148"/>
    <lineage>
        <taxon>Bacteria</taxon>
        <taxon>Bacteria division WOR-3</taxon>
    </lineage>
</organism>
<dbReference type="GO" id="GO:1900753">
    <property type="term" value="P:doxorubicin transport"/>
    <property type="evidence" value="ECO:0007669"/>
    <property type="project" value="InterPro"/>
</dbReference>
<keyword evidence="3" id="KW-1003">Cell membrane</keyword>
<dbReference type="GO" id="GO:0043215">
    <property type="term" value="P:daunorubicin transport"/>
    <property type="evidence" value="ECO:0007669"/>
    <property type="project" value="InterPro"/>
</dbReference>
<evidence type="ECO:0000313" key="10">
    <source>
        <dbReference type="EMBL" id="HGD12898.1"/>
    </source>
</evidence>
<dbReference type="SMART" id="SM00382">
    <property type="entry name" value="AAA"/>
    <property type="match status" value="1"/>
</dbReference>
<proteinExistence type="inferred from homology"/>
<protein>
    <submittedName>
        <fullName evidence="10">ATP-binding cassette domain-containing protein</fullName>
    </submittedName>
</protein>
<keyword evidence="7" id="KW-0472">Membrane</keyword>
<evidence type="ECO:0000259" key="9">
    <source>
        <dbReference type="PROSITE" id="PS50893"/>
    </source>
</evidence>
<dbReference type="PANTHER" id="PTHR43582:SF2">
    <property type="entry name" value="LINEARMYCIN RESISTANCE ATP-BINDING PROTEIN LNRL"/>
    <property type="match status" value="1"/>
</dbReference>
<dbReference type="PANTHER" id="PTHR43582">
    <property type="entry name" value="LINEARMYCIN RESISTANCE ATP-BINDING PROTEIN LNRL"/>
    <property type="match status" value="1"/>
</dbReference>
<dbReference type="InterPro" id="IPR003439">
    <property type="entry name" value="ABC_transporter-like_ATP-bd"/>
</dbReference>
<keyword evidence="6" id="KW-1278">Translocase</keyword>
<keyword evidence="4" id="KW-0547">Nucleotide-binding</keyword>
<dbReference type="GO" id="GO:0005524">
    <property type="term" value="F:ATP binding"/>
    <property type="evidence" value="ECO:0007669"/>
    <property type="project" value="UniProtKB-KW"/>
</dbReference>
<dbReference type="FunFam" id="3.40.50.300:FF:000589">
    <property type="entry name" value="ABC transporter, ATP-binding subunit"/>
    <property type="match status" value="1"/>
</dbReference>
<dbReference type="InterPro" id="IPR005894">
    <property type="entry name" value="DrrA"/>
</dbReference>
<dbReference type="PROSITE" id="PS00211">
    <property type="entry name" value="ABC_TRANSPORTER_1"/>
    <property type="match status" value="1"/>
</dbReference>
<feature type="domain" description="ABC transporter" evidence="9">
    <location>
        <begin position="3"/>
        <end position="233"/>
    </location>
</feature>
<keyword evidence="2" id="KW-0813">Transport</keyword>
<dbReference type="Gene3D" id="3.40.50.300">
    <property type="entry name" value="P-loop containing nucleotide triphosphate hydrolases"/>
    <property type="match status" value="1"/>
</dbReference>
<evidence type="ECO:0000256" key="3">
    <source>
        <dbReference type="ARBA" id="ARBA00022475"/>
    </source>
</evidence>
<dbReference type="GO" id="GO:0005886">
    <property type="term" value="C:plasma membrane"/>
    <property type="evidence" value="ECO:0007669"/>
    <property type="project" value="UniProtKB-SubCell"/>
</dbReference>
<dbReference type="AlphaFoldDB" id="A0A7V3PT19"/>
<name>A0A7V3PT19_UNCW3</name>
<dbReference type="SUPFAM" id="SSF52540">
    <property type="entry name" value="P-loop containing nucleoside triphosphate hydrolases"/>
    <property type="match status" value="1"/>
</dbReference>
<evidence type="ECO:0000256" key="2">
    <source>
        <dbReference type="ARBA" id="ARBA00022448"/>
    </source>
</evidence>
<evidence type="ECO:0000256" key="8">
    <source>
        <dbReference type="ARBA" id="ARBA00049985"/>
    </source>
</evidence>
<accession>A0A7V3PT19</accession>